<gene>
    <name evidence="2" type="ORF">J4709_26525</name>
</gene>
<comment type="caution">
    <text evidence="2">The sequence shown here is derived from an EMBL/GenBank/DDBJ whole genome shotgun (WGS) entry which is preliminary data.</text>
</comment>
<reference evidence="2 3" key="1">
    <citation type="submission" date="2021-03" db="EMBL/GenBank/DDBJ databases">
        <title>Actinomadura violae sp. nov., isolated from lichen in Thailand.</title>
        <authorList>
            <person name="Kanchanasin P."/>
            <person name="Saeng-In P."/>
            <person name="Phongsopitanun W."/>
            <person name="Yuki M."/>
            <person name="Kudo T."/>
            <person name="Ohkuma M."/>
            <person name="Tanasupawat S."/>
        </authorList>
    </citation>
    <scope>NUCLEOTIDE SEQUENCE [LARGE SCALE GENOMIC DNA]</scope>
    <source>
        <strain evidence="2 3">LCR2-06</strain>
    </source>
</reference>
<sequence>MGNGDYTDDDRRPCARGTRCSSASIVREAGRTMREPALGYRTFCDADRAALQLAITALPGLHGIATAMLGDQSKPQRGADSRPTGRPAPPILINTGMDELMRRVYDVVASWYERVDAVDGGRGYTTAQTRRVHQQVGIQVMAWSLAERVDALLALGRDVMVRYITLAEADELPDEVMVRRHYAAGYAASYPALDGGDAGNELLDLAMRCRRRLGLTGSDVDIPVPCTQPDCGERGHMVRPDGAVGLEDYVVCRSCGHRYEDTPGDPAFTDVMKDVAAWNAARTKKNSTRQAAAR</sequence>
<dbReference type="Proteomes" id="UP000680206">
    <property type="component" value="Unassembled WGS sequence"/>
</dbReference>
<name>A0ABS3RWK8_9ACTN</name>
<feature type="region of interest" description="Disordered" evidence="1">
    <location>
        <begin position="70"/>
        <end position="92"/>
    </location>
</feature>
<organism evidence="2 3">
    <name type="scientific">Actinomadura violacea</name>
    <dbReference type="NCBI Taxonomy" id="2819934"/>
    <lineage>
        <taxon>Bacteria</taxon>
        <taxon>Bacillati</taxon>
        <taxon>Actinomycetota</taxon>
        <taxon>Actinomycetes</taxon>
        <taxon>Streptosporangiales</taxon>
        <taxon>Thermomonosporaceae</taxon>
        <taxon>Actinomadura</taxon>
    </lineage>
</organism>
<evidence type="ECO:0000256" key="1">
    <source>
        <dbReference type="SAM" id="MobiDB-lite"/>
    </source>
</evidence>
<protein>
    <submittedName>
        <fullName evidence="2">Uncharacterized protein</fullName>
    </submittedName>
</protein>
<evidence type="ECO:0000313" key="2">
    <source>
        <dbReference type="EMBL" id="MBO2461144.1"/>
    </source>
</evidence>
<proteinExistence type="predicted"/>
<dbReference type="EMBL" id="JAGEPF010000016">
    <property type="protein sequence ID" value="MBO2461144.1"/>
    <property type="molecule type" value="Genomic_DNA"/>
</dbReference>
<keyword evidence="3" id="KW-1185">Reference proteome</keyword>
<evidence type="ECO:0000313" key="3">
    <source>
        <dbReference type="Proteomes" id="UP000680206"/>
    </source>
</evidence>
<dbReference type="RefSeq" id="WP_208244505.1">
    <property type="nucleotide sequence ID" value="NZ_JAGEPF010000016.1"/>
</dbReference>
<accession>A0ABS3RWK8</accession>